<evidence type="ECO:0000313" key="3">
    <source>
        <dbReference type="EMBL" id="OJJ37093.1"/>
    </source>
</evidence>
<dbReference type="PANTHER" id="PTHR42678:SF34">
    <property type="entry name" value="OS04G0183300 PROTEIN"/>
    <property type="match status" value="1"/>
</dbReference>
<proteinExistence type="predicted"/>
<dbReference type="Gene3D" id="3.90.1300.10">
    <property type="entry name" value="Amidase signature (AS) domain"/>
    <property type="match status" value="1"/>
</dbReference>
<protein>
    <recommendedName>
        <fullName evidence="2">Amidase domain-containing protein</fullName>
    </recommendedName>
</protein>
<dbReference type="GeneID" id="63748710"/>
<dbReference type="STRING" id="1073089.A0A1L9RQE7"/>
<feature type="signal peptide" evidence="1">
    <location>
        <begin position="1"/>
        <end position="21"/>
    </location>
</feature>
<dbReference type="RefSeq" id="XP_040690769.1">
    <property type="nucleotide sequence ID" value="XM_040832862.1"/>
</dbReference>
<accession>A0A1L9RQE7</accession>
<dbReference type="InterPro" id="IPR023631">
    <property type="entry name" value="Amidase_dom"/>
</dbReference>
<dbReference type="PANTHER" id="PTHR42678">
    <property type="entry name" value="AMIDASE"/>
    <property type="match status" value="1"/>
</dbReference>
<evidence type="ECO:0000313" key="4">
    <source>
        <dbReference type="Proteomes" id="UP000184383"/>
    </source>
</evidence>
<dbReference type="InterPro" id="IPR036928">
    <property type="entry name" value="AS_sf"/>
</dbReference>
<dbReference type="OrthoDB" id="566138at2759"/>
<dbReference type="Proteomes" id="UP000184383">
    <property type="component" value="Unassembled WGS sequence"/>
</dbReference>
<feature type="domain" description="Amidase" evidence="2">
    <location>
        <begin position="55"/>
        <end position="515"/>
    </location>
</feature>
<dbReference type="EMBL" id="KV878211">
    <property type="protein sequence ID" value="OJJ37093.1"/>
    <property type="molecule type" value="Genomic_DNA"/>
</dbReference>
<dbReference type="SUPFAM" id="SSF75304">
    <property type="entry name" value="Amidase signature (AS) enzymes"/>
    <property type="match status" value="1"/>
</dbReference>
<keyword evidence="1" id="KW-0732">Signal</keyword>
<gene>
    <name evidence="3" type="ORF">ASPWEDRAFT_26508</name>
</gene>
<sequence length="546" mass="58200">MLHSNIWSLVPLLLPGHYGWSKSTTGNSCTYPSLGEATSDQLEAGLSNGCFTSVDLVNAYIARINEVNSTLHMVVEINPDALDIARELDGERKSGKVRGPLHGLPVMIKASIGTKDQMETSAGSYALIGAKVPADSTVVAKLRENGLVILGKTSMSEWANTRSLNSSNGWDAQSGQTYGAYYPKQDPCGSSSGSAVSTDLGLALATLGTETSGSILCPSDSNNIVGIKPTVGLTSRYLVIPVSERQDTIGPLGRTVKDAAKVLQAIVGEDPKDNYTLASPFANTGPPDYVAACKLSGLKGKRIGIPNNVIARLGITNDPVMSEFEDAMSVMSAAGAIIIKNTNFTEFDALMNDTQDANAVTAGDLISNLAEYFSALTSNPNSIYSLEDLRGFTQHEPLEDYPHRDTALWNEGLALGINNTSPQFWASYQQNIYHAGKGGVLGAISRHNLDAILLPTMIASSVPAMVGSPVISVPLGASPNGTSVLYDKTGNLVQNAPGFPFGISFLGEKWSEEKLIEIAYAFEQKTQNRQKLRRYIEAKTELSDVV</sequence>
<reference evidence="4" key="1">
    <citation type="journal article" date="2017" name="Genome Biol.">
        <title>Comparative genomics reveals high biological diversity and specific adaptations in the industrially and medically important fungal genus Aspergillus.</title>
        <authorList>
            <person name="de Vries R.P."/>
            <person name="Riley R."/>
            <person name="Wiebenga A."/>
            <person name="Aguilar-Osorio G."/>
            <person name="Amillis S."/>
            <person name="Uchima C.A."/>
            <person name="Anderluh G."/>
            <person name="Asadollahi M."/>
            <person name="Askin M."/>
            <person name="Barry K."/>
            <person name="Battaglia E."/>
            <person name="Bayram O."/>
            <person name="Benocci T."/>
            <person name="Braus-Stromeyer S.A."/>
            <person name="Caldana C."/>
            <person name="Canovas D."/>
            <person name="Cerqueira G.C."/>
            <person name="Chen F."/>
            <person name="Chen W."/>
            <person name="Choi C."/>
            <person name="Clum A."/>
            <person name="Dos Santos R.A."/>
            <person name="Damasio A.R."/>
            <person name="Diallinas G."/>
            <person name="Emri T."/>
            <person name="Fekete E."/>
            <person name="Flipphi M."/>
            <person name="Freyberg S."/>
            <person name="Gallo A."/>
            <person name="Gournas C."/>
            <person name="Habgood R."/>
            <person name="Hainaut M."/>
            <person name="Harispe M.L."/>
            <person name="Henrissat B."/>
            <person name="Hilden K.S."/>
            <person name="Hope R."/>
            <person name="Hossain A."/>
            <person name="Karabika E."/>
            <person name="Karaffa L."/>
            <person name="Karanyi Z."/>
            <person name="Krasevec N."/>
            <person name="Kuo A."/>
            <person name="Kusch H."/>
            <person name="LaButti K."/>
            <person name="Lagendijk E.L."/>
            <person name="Lapidus A."/>
            <person name="Levasseur A."/>
            <person name="Lindquist E."/>
            <person name="Lipzen A."/>
            <person name="Logrieco A.F."/>
            <person name="MacCabe A."/>
            <person name="Maekelae M.R."/>
            <person name="Malavazi I."/>
            <person name="Melin P."/>
            <person name="Meyer V."/>
            <person name="Mielnichuk N."/>
            <person name="Miskei M."/>
            <person name="Molnar A.P."/>
            <person name="Mule G."/>
            <person name="Ngan C.Y."/>
            <person name="Orejas M."/>
            <person name="Orosz E."/>
            <person name="Ouedraogo J.P."/>
            <person name="Overkamp K.M."/>
            <person name="Park H.-S."/>
            <person name="Perrone G."/>
            <person name="Piumi F."/>
            <person name="Punt P.J."/>
            <person name="Ram A.F."/>
            <person name="Ramon A."/>
            <person name="Rauscher S."/>
            <person name="Record E."/>
            <person name="Riano-Pachon D.M."/>
            <person name="Robert V."/>
            <person name="Roehrig J."/>
            <person name="Ruller R."/>
            <person name="Salamov A."/>
            <person name="Salih N.S."/>
            <person name="Samson R.A."/>
            <person name="Sandor E."/>
            <person name="Sanguinetti M."/>
            <person name="Schuetze T."/>
            <person name="Sepcic K."/>
            <person name="Shelest E."/>
            <person name="Sherlock G."/>
            <person name="Sophianopoulou V."/>
            <person name="Squina F.M."/>
            <person name="Sun H."/>
            <person name="Susca A."/>
            <person name="Todd R.B."/>
            <person name="Tsang A."/>
            <person name="Unkles S.E."/>
            <person name="van de Wiele N."/>
            <person name="van Rossen-Uffink D."/>
            <person name="Oliveira J.V."/>
            <person name="Vesth T.C."/>
            <person name="Visser J."/>
            <person name="Yu J.-H."/>
            <person name="Zhou M."/>
            <person name="Andersen M.R."/>
            <person name="Archer D.B."/>
            <person name="Baker S.E."/>
            <person name="Benoit I."/>
            <person name="Brakhage A.A."/>
            <person name="Braus G.H."/>
            <person name="Fischer R."/>
            <person name="Frisvad J.C."/>
            <person name="Goldman G.H."/>
            <person name="Houbraken J."/>
            <person name="Oakley B."/>
            <person name="Pocsi I."/>
            <person name="Scazzocchio C."/>
            <person name="Seiboth B."/>
            <person name="vanKuyk P.A."/>
            <person name="Wortman J."/>
            <person name="Dyer P.S."/>
            <person name="Grigoriev I.V."/>
        </authorList>
    </citation>
    <scope>NUCLEOTIDE SEQUENCE [LARGE SCALE GENOMIC DNA]</scope>
    <source>
        <strain evidence="4">DTO 134E9</strain>
    </source>
</reference>
<evidence type="ECO:0000259" key="2">
    <source>
        <dbReference type="Pfam" id="PF01425"/>
    </source>
</evidence>
<evidence type="ECO:0000256" key="1">
    <source>
        <dbReference type="SAM" id="SignalP"/>
    </source>
</evidence>
<organism evidence="3 4">
    <name type="scientific">Aspergillus wentii DTO 134E9</name>
    <dbReference type="NCBI Taxonomy" id="1073089"/>
    <lineage>
        <taxon>Eukaryota</taxon>
        <taxon>Fungi</taxon>
        <taxon>Dikarya</taxon>
        <taxon>Ascomycota</taxon>
        <taxon>Pezizomycotina</taxon>
        <taxon>Eurotiomycetes</taxon>
        <taxon>Eurotiomycetidae</taxon>
        <taxon>Eurotiales</taxon>
        <taxon>Aspergillaceae</taxon>
        <taxon>Aspergillus</taxon>
        <taxon>Aspergillus subgen. Cremei</taxon>
    </lineage>
</organism>
<dbReference type="AlphaFoldDB" id="A0A1L9RQE7"/>
<keyword evidence="4" id="KW-1185">Reference proteome</keyword>
<dbReference type="Pfam" id="PF01425">
    <property type="entry name" value="Amidase"/>
    <property type="match status" value="1"/>
</dbReference>
<name>A0A1L9RQE7_ASPWE</name>
<dbReference type="VEuPathDB" id="FungiDB:ASPWEDRAFT_26508"/>
<feature type="chain" id="PRO_5012273492" description="Amidase domain-containing protein" evidence="1">
    <location>
        <begin position="22"/>
        <end position="546"/>
    </location>
</feature>